<proteinExistence type="predicted"/>
<comment type="caution">
    <text evidence="3">The sequence shown here is derived from an EMBL/GenBank/DDBJ whole genome shotgun (WGS) entry which is preliminary data.</text>
</comment>
<dbReference type="AlphaFoldDB" id="X1JMF6"/>
<evidence type="ECO:0000313" key="3">
    <source>
        <dbReference type="EMBL" id="GAH82635.1"/>
    </source>
</evidence>
<dbReference type="PANTHER" id="PTHR11606:SF13">
    <property type="entry name" value="GLUTAMATE DEHYDROGENASE 1, MITOCHONDRIAL"/>
    <property type="match status" value="1"/>
</dbReference>
<sequence>MDRKKQIVGFDDTKPIDNESLISLPCDILIPAAIAGQINANNADSIKAKVILEGANGPTTKEADEILEEKEIFVIPDILANAGGVAVSHLEWMQNLNQVIFSEEEVVRRMKNRMKKALWDVLATMKKHNVTMREAAYILGVKRVAESLRLRSFHNYEEIDLKTG</sequence>
<dbReference type="PANTHER" id="PTHR11606">
    <property type="entry name" value="GLUTAMATE DEHYDROGENASE"/>
    <property type="match status" value="1"/>
</dbReference>
<organism evidence="3">
    <name type="scientific">marine sediment metagenome</name>
    <dbReference type="NCBI Taxonomy" id="412755"/>
    <lineage>
        <taxon>unclassified sequences</taxon>
        <taxon>metagenomes</taxon>
        <taxon>ecological metagenomes</taxon>
    </lineage>
</organism>
<feature type="domain" description="Glutamate/phenylalanine/leucine/valine/L-tryptophan dehydrogenase C-terminal" evidence="2">
    <location>
        <begin position="1"/>
        <end position="152"/>
    </location>
</feature>
<reference evidence="3" key="1">
    <citation type="journal article" date="2014" name="Front. Microbiol.">
        <title>High frequency of phylogenetically diverse reductive dehalogenase-homologous genes in deep subseafloor sedimentary metagenomes.</title>
        <authorList>
            <person name="Kawai M."/>
            <person name="Futagami T."/>
            <person name="Toyoda A."/>
            <person name="Takaki Y."/>
            <person name="Nishi S."/>
            <person name="Hori S."/>
            <person name="Arai W."/>
            <person name="Tsubouchi T."/>
            <person name="Morono Y."/>
            <person name="Uchiyama I."/>
            <person name="Ito T."/>
            <person name="Fujiyama A."/>
            <person name="Inagaki F."/>
            <person name="Takami H."/>
        </authorList>
    </citation>
    <scope>NUCLEOTIDE SEQUENCE</scope>
    <source>
        <strain evidence="3">Expedition CK06-06</strain>
    </source>
</reference>
<evidence type="ECO:0000259" key="2">
    <source>
        <dbReference type="SMART" id="SM00839"/>
    </source>
</evidence>
<dbReference type="Pfam" id="PF00208">
    <property type="entry name" value="ELFV_dehydrog"/>
    <property type="match status" value="1"/>
</dbReference>
<keyword evidence="1" id="KW-0560">Oxidoreductase</keyword>
<protein>
    <recommendedName>
        <fullName evidence="2">Glutamate/phenylalanine/leucine/valine/L-tryptophan dehydrogenase C-terminal domain-containing protein</fullName>
    </recommendedName>
</protein>
<dbReference type="InterPro" id="IPR036291">
    <property type="entry name" value="NAD(P)-bd_dom_sf"/>
</dbReference>
<dbReference type="EMBL" id="BARU01039578">
    <property type="protein sequence ID" value="GAH82635.1"/>
    <property type="molecule type" value="Genomic_DNA"/>
</dbReference>
<dbReference type="SUPFAM" id="SSF51735">
    <property type="entry name" value="NAD(P)-binding Rossmann-fold domains"/>
    <property type="match status" value="1"/>
</dbReference>
<dbReference type="SMART" id="SM00839">
    <property type="entry name" value="ELFV_dehydrog"/>
    <property type="match status" value="1"/>
</dbReference>
<accession>X1JMF6</accession>
<name>X1JMF6_9ZZZZ</name>
<dbReference type="GO" id="GO:0004352">
    <property type="term" value="F:glutamate dehydrogenase (NAD+) activity"/>
    <property type="evidence" value="ECO:0007669"/>
    <property type="project" value="TreeGrafter"/>
</dbReference>
<dbReference type="GO" id="GO:0006538">
    <property type="term" value="P:L-glutamate catabolic process"/>
    <property type="evidence" value="ECO:0007669"/>
    <property type="project" value="TreeGrafter"/>
</dbReference>
<dbReference type="Gene3D" id="3.40.50.720">
    <property type="entry name" value="NAD(P)-binding Rossmann-like Domain"/>
    <property type="match status" value="1"/>
</dbReference>
<evidence type="ECO:0000256" key="1">
    <source>
        <dbReference type="ARBA" id="ARBA00023002"/>
    </source>
</evidence>
<dbReference type="InterPro" id="IPR006096">
    <property type="entry name" value="Glu/Leu/Phe/Val/Trp_DH_C"/>
</dbReference>
<gene>
    <name evidence="3" type="ORF">S03H2_61321</name>
</gene>